<dbReference type="GO" id="GO:0006325">
    <property type="term" value="P:chromatin organization"/>
    <property type="evidence" value="ECO:0007669"/>
    <property type="project" value="InterPro"/>
</dbReference>
<evidence type="ECO:0000256" key="2">
    <source>
        <dbReference type="ARBA" id="ARBA00007335"/>
    </source>
</evidence>
<evidence type="ECO:0000313" key="5">
    <source>
        <dbReference type="EMBL" id="CAH2350499.1"/>
    </source>
</evidence>
<comment type="subcellular location">
    <subcellularLocation>
        <location evidence="1">Nucleus</location>
    </subcellularLocation>
</comment>
<sequence length="2037" mass="234296">MSSFIPENLADDPIASKKDLEEEHTRELQIEEAFRIFQRALELQQASQFEEAYKLYENIFKLEVVSNHYYEEQDYIKGLQNGACNTVVDELSFLSPKVKQLRYLVFRNRGFLYFQMMKNQKLELESSHSSENDDIERFKQMFYSMIDDFIICFVYQEVDEEILKALYQIFYYLKVLRLERFTIEYSLSSLQESKEILGLLPVDKFSVMKFEHFKRKLSLELDNPKFQPKEPKASFEAKIEKNLNFLEPIRQDLEKQKATANSLHEVDVNLNNSKLDWCQVIEALNSKLRSVHDKTKIQDLARSKLRNPDGYLLSEIPIERINFNFPKLKGIEDEEEEEEIIPSEVAELDSDKEGDAVEDLVHDGGEDEKEIENNAEVGEKVETQPETPGVKEEAKSTNEKHDAAVPKDVDNEHVHAETMYKVSTNITDSEKVLETKDDKLEENGDQLKLSVENNSDEENEEFFESKEKFTTAESSPRKPRTNNPLAFIDVNAAEVISTNSEEDSDSKRRTMQRSSKRLQRSETQSGAIEIKISEETFIETSKFFEQLNEFFGKVDSKIKLENIVVKYVNGETDSIFGDFMKALSKWSKVYTPNLFINSTGLSDQKSIVSSQVSNQSPDGETVDTNQVVGSGAEGTLSSSAEGQSSAEIEKQRLLEVLNSFDLKAKSSQTLSDPDIAELSSIETPLEIRKFLQGSQDVHYDDLRFLIIQRFLSKSKGNSCLITDTRWNAKLFKLVQEMVLQCESTILNRWKNLHGCSIEKADISMAIGIYEVIVDSFMTTRASLTSTYNSASRKTFKSNKHTITNLHFEMLKFKDKLKRWKSFIEDYIFLLRNEELEKELWYRYQWAITFHEKASSESYDCSFMSVILEEMLEKVTANDDLGIHIPMPNYDNILAISIDTIKSRMNTISILSVFSKILNSEGDNNEAILLLEKILIDPNVDSGLDNKKVSTRSRTRSRSQTQQVVLKKENTEQVEQLIASIKPIKEFLDNSKIDMKLSLWNILFSFYSETNLLEQFQMGFERLLQFFLTYFRGNRYRSLDESTQKIPTLLKILGCYGDYLEMLLEKLKTNKWRLKDTSSINNNISNTLRRLLIMFELLYLFSLHEESAIISTTTISIKSSSTRVYEKLKDMLVHTVCLIFIYYSTLLRSKNREQVMHNLIVMIHDQFGLRRLCASGKGSLLSLAHDTLTSLGQSTTFKGNCEFDLIQIISCRYHYKLTIDNFTPIEHDTDQPVDLDLSSTIELSKLILPLCFKKNPILHPPKADMKMIIDAFFEVVGEPEVEANSVLTKNNQRIEYLFDSTIITPKLLRDSFHGLVNCGFEKNDTLSSVVVDGLYYLQGLLVFTSYKIRKKSMQSRAVELETIIKLLKDDLMYGSNRVESWFLLGQAYGYLVEDDLIWTSDKLIFPERKTSTANLQRKSLICYLMAINESLKIPSTDKVRRHLVQPIFGSILSHFAKEMYNACMKPMDMHAFKVQSNPKFIRADDQTTNGTGGNFVSVSAKSPTNIKLCLKIIQQSLHLAINENKSDWTNYYYLSKVQSKLNLEAELVLDTLILAAELATEQSNPADPIVEPHYRLCSLIYKYVKSDKIDVERGLAFLNLDKIVTPPTPYMGGQSKEQFYTYVTLCLKRVMHYDKKKWHHKPRYRLSKIYYDDLNESNEAKEEMGNIVSLKATSKTLVSIWKPEYERPGKHFHYTFEYALFYIIILTKELNLTSLIQMLPKLRRSNSTMLSLFTAWETLCSSICRIIRESLVITDSFTETFLNQTTYQVFILHSKGMVDFLNSKENDIPGEVEIHLSYLYAISDMKKYNNGYGPTSLIDDTIVSVYIRLFEIFSTKYNKVNTENEITDSPSGRPKKLAKRDVFPFISDILKNSRREIEEVLKNKPDIFNDFVFESLENAKKLEEEVKSTKSNGDSGSATIMENDEGDSTSIKAKTPTENETAIDGLPEKESNGDPCDLTEAATEANADKESVVARNLPELQEAEAKAEDEEKVIVVDVIDAQDSKKRDLTEQDGNEIKRAKIEKEVNSEVTEIDRKNL</sequence>
<comment type="caution">
    <text evidence="5">The sequence shown here is derived from an EMBL/GenBank/DDBJ whole genome shotgun (WGS) entry which is preliminary data.</text>
</comment>
<protein>
    <submittedName>
        <fullName evidence="5">Histone transcription regulator 3 homolog</fullName>
    </submittedName>
</protein>
<evidence type="ECO:0000256" key="3">
    <source>
        <dbReference type="ARBA" id="ARBA00023242"/>
    </source>
</evidence>
<keyword evidence="3" id="KW-0539">Nucleus</keyword>
<feature type="compositionally biased region" description="Basic and acidic residues" evidence="4">
    <location>
        <begin position="377"/>
        <end position="404"/>
    </location>
</feature>
<reference evidence="5" key="1">
    <citation type="submission" date="2022-03" db="EMBL/GenBank/DDBJ databases">
        <authorList>
            <person name="Legras J.-L."/>
            <person name="Devillers H."/>
            <person name="Grondin C."/>
        </authorList>
    </citation>
    <scope>NUCLEOTIDE SEQUENCE</scope>
    <source>
        <strain evidence="5">CLIB 1423</strain>
    </source>
</reference>
<feature type="compositionally biased region" description="Polar residues" evidence="4">
    <location>
        <begin position="1927"/>
        <end position="1939"/>
    </location>
</feature>
<dbReference type="OrthoDB" id="77564at2759"/>
<dbReference type="GO" id="GO:0031491">
    <property type="term" value="F:nucleosome binding"/>
    <property type="evidence" value="ECO:0007669"/>
    <property type="project" value="TreeGrafter"/>
</dbReference>
<dbReference type="GO" id="GO:0005634">
    <property type="term" value="C:nucleus"/>
    <property type="evidence" value="ECO:0007669"/>
    <property type="project" value="UniProtKB-SubCell"/>
</dbReference>
<dbReference type="GO" id="GO:0000417">
    <property type="term" value="C:HIR complex"/>
    <property type="evidence" value="ECO:0007669"/>
    <property type="project" value="TreeGrafter"/>
</dbReference>
<comment type="similarity">
    <text evidence="2">Belongs to the HIR3 family.</text>
</comment>
<keyword evidence="6" id="KW-1185">Reference proteome</keyword>
<feature type="compositionally biased region" description="Polar residues" evidence="4">
    <location>
        <begin position="635"/>
        <end position="644"/>
    </location>
</feature>
<feature type="region of interest" description="Disordered" evidence="4">
    <location>
        <begin position="364"/>
        <end position="404"/>
    </location>
</feature>
<feature type="compositionally biased region" description="Basic residues" evidence="4">
    <location>
        <begin position="509"/>
        <end position="518"/>
    </location>
</feature>
<feature type="region of interest" description="Disordered" evidence="4">
    <location>
        <begin position="1903"/>
        <end position="1957"/>
    </location>
</feature>
<feature type="region of interest" description="Disordered" evidence="4">
    <location>
        <begin position="435"/>
        <end position="485"/>
    </location>
</feature>
<dbReference type="PANTHER" id="PTHR15502">
    <property type="entry name" value="CALCINEURIN-BINDING PROTEIN CABIN 1-RELATED"/>
    <property type="match status" value="1"/>
</dbReference>
<evidence type="ECO:0000313" key="6">
    <source>
        <dbReference type="Proteomes" id="UP000837801"/>
    </source>
</evidence>
<gene>
    <name evidence="5" type="ORF">CLIB1423_01S11496</name>
</gene>
<organism evidence="5 6">
    <name type="scientific">[Candida] railenensis</name>
    <dbReference type="NCBI Taxonomy" id="45579"/>
    <lineage>
        <taxon>Eukaryota</taxon>
        <taxon>Fungi</taxon>
        <taxon>Dikarya</taxon>
        <taxon>Ascomycota</taxon>
        <taxon>Saccharomycotina</taxon>
        <taxon>Pichiomycetes</taxon>
        <taxon>Debaryomycetaceae</taxon>
        <taxon>Kurtzmaniella</taxon>
    </lineage>
</organism>
<evidence type="ECO:0000256" key="1">
    <source>
        <dbReference type="ARBA" id="ARBA00004123"/>
    </source>
</evidence>
<feature type="region of interest" description="Disordered" evidence="4">
    <location>
        <begin position="608"/>
        <end position="644"/>
    </location>
</feature>
<dbReference type="EMBL" id="CAKXYY010000001">
    <property type="protein sequence ID" value="CAH2350499.1"/>
    <property type="molecule type" value="Genomic_DNA"/>
</dbReference>
<name>A0A9P0QJY3_9ASCO</name>
<dbReference type="Proteomes" id="UP000837801">
    <property type="component" value="Unassembled WGS sequence"/>
</dbReference>
<feature type="compositionally biased region" description="Polar residues" evidence="4">
    <location>
        <begin position="608"/>
        <end position="628"/>
    </location>
</feature>
<proteinExistence type="inferred from homology"/>
<feature type="region of interest" description="Disordered" evidence="4">
    <location>
        <begin position="497"/>
        <end position="524"/>
    </location>
</feature>
<evidence type="ECO:0000256" key="4">
    <source>
        <dbReference type="SAM" id="MobiDB-lite"/>
    </source>
</evidence>
<dbReference type="InterPro" id="IPR033053">
    <property type="entry name" value="Hir3/CABIN1"/>
</dbReference>
<feature type="compositionally biased region" description="Polar residues" evidence="4">
    <location>
        <begin position="1908"/>
        <end position="1919"/>
    </location>
</feature>
<accession>A0A9P0QJY3</accession>
<dbReference type="PANTHER" id="PTHR15502:SF7">
    <property type="entry name" value="CALCINEURIN-BINDING PROTEIN CABIN-1"/>
    <property type="match status" value="1"/>
</dbReference>